<sequence>MHPWWKQDSEGCLSNLTQNPKVLVPESLNFFSLGTLEISTKRCFFRV</sequence>
<reference evidence="1" key="2">
    <citation type="journal article" date="2015" name="Data Brief">
        <title>Shoot transcriptome of the giant reed, Arundo donax.</title>
        <authorList>
            <person name="Barrero R.A."/>
            <person name="Guerrero F.D."/>
            <person name="Moolhuijzen P."/>
            <person name="Goolsby J.A."/>
            <person name="Tidwell J."/>
            <person name="Bellgard S.E."/>
            <person name="Bellgard M.I."/>
        </authorList>
    </citation>
    <scope>NUCLEOTIDE SEQUENCE</scope>
    <source>
        <tissue evidence="1">Shoot tissue taken approximately 20 cm above the soil surface</tissue>
    </source>
</reference>
<name>A0A0A8XP79_ARUDO</name>
<protein>
    <submittedName>
        <fullName evidence="1">Uncharacterized protein</fullName>
    </submittedName>
</protein>
<organism evidence="1">
    <name type="scientific">Arundo donax</name>
    <name type="common">Giant reed</name>
    <name type="synonym">Donax arundinaceus</name>
    <dbReference type="NCBI Taxonomy" id="35708"/>
    <lineage>
        <taxon>Eukaryota</taxon>
        <taxon>Viridiplantae</taxon>
        <taxon>Streptophyta</taxon>
        <taxon>Embryophyta</taxon>
        <taxon>Tracheophyta</taxon>
        <taxon>Spermatophyta</taxon>
        <taxon>Magnoliopsida</taxon>
        <taxon>Liliopsida</taxon>
        <taxon>Poales</taxon>
        <taxon>Poaceae</taxon>
        <taxon>PACMAD clade</taxon>
        <taxon>Arundinoideae</taxon>
        <taxon>Arundineae</taxon>
        <taxon>Arundo</taxon>
    </lineage>
</organism>
<proteinExistence type="predicted"/>
<reference evidence="1" key="1">
    <citation type="submission" date="2014-09" db="EMBL/GenBank/DDBJ databases">
        <authorList>
            <person name="Magalhaes I.L.F."/>
            <person name="Oliveira U."/>
            <person name="Santos F.R."/>
            <person name="Vidigal T.H.D.A."/>
            <person name="Brescovit A.D."/>
            <person name="Santos A.J."/>
        </authorList>
    </citation>
    <scope>NUCLEOTIDE SEQUENCE</scope>
    <source>
        <tissue evidence="1">Shoot tissue taken approximately 20 cm above the soil surface</tissue>
    </source>
</reference>
<evidence type="ECO:0000313" key="1">
    <source>
        <dbReference type="EMBL" id="JAD15456.1"/>
    </source>
</evidence>
<dbReference type="AlphaFoldDB" id="A0A0A8XP79"/>
<accession>A0A0A8XP79</accession>
<dbReference type="EMBL" id="GBRH01282439">
    <property type="protein sequence ID" value="JAD15456.1"/>
    <property type="molecule type" value="Transcribed_RNA"/>
</dbReference>